<keyword evidence="1" id="KW-0472">Membrane</keyword>
<keyword evidence="1" id="KW-1133">Transmembrane helix</keyword>
<proteinExistence type="predicted"/>
<feature type="transmembrane region" description="Helical" evidence="1">
    <location>
        <begin position="81"/>
        <end position="103"/>
    </location>
</feature>
<dbReference type="SUPFAM" id="SSF53756">
    <property type="entry name" value="UDP-Glycosyltransferase/glycogen phosphorylase"/>
    <property type="match status" value="1"/>
</dbReference>
<evidence type="ECO:0000313" key="2">
    <source>
        <dbReference type="EMBL" id="PIS31798.1"/>
    </source>
</evidence>
<organism evidence="2 3">
    <name type="scientific">Candidatus Saganbacteria bacterium CG08_land_8_20_14_0_20_45_16</name>
    <dbReference type="NCBI Taxonomy" id="2014293"/>
    <lineage>
        <taxon>Bacteria</taxon>
        <taxon>Bacillati</taxon>
        <taxon>Saganbacteria</taxon>
    </lineage>
</organism>
<evidence type="ECO:0008006" key="4">
    <source>
        <dbReference type="Google" id="ProtNLM"/>
    </source>
</evidence>
<protein>
    <recommendedName>
        <fullName evidence="4">Lipid-A-disaccharide synthase</fullName>
    </recommendedName>
</protein>
<reference evidence="2 3" key="1">
    <citation type="submission" date="2017-09" db="EMBL/GenBank/DDBJ databases">
        <title>Depth-based differentiation of microbial function through sediment-hosted aquifers and enrichment of novel symbionts in the deep terrestrial subsurface.</title>
        <authorList>
            <person name="Probst A.J."/>
            <person name="Ladd B."/>
            <person name="Jarett J.K."/>
            <person name="Geller-Mcgrath D.E."/>
            <person name="Sieber C.M."/>
            <person name="Emerson J.B."/>
            <person name="Anantharaman K."/>
            <person name="Thomas B.C."/>
            <person name="Malmstrom R."/>
            <person name="Stieglmeier M."/>
            <person name="Klingl A."/>
            <person name="Woyke T."/>
            <person name="Ryan C.M."/>
            <person name="Banfield J.F."/>
        </authorList>
    </citation>
    <scope>NUCLEOTIDE SEQUENCE [LARGE SCALE GENOMIC DNA]</scope>
    <source>
        <strain evidence="2">CG08_land_8_20_14_0_20_45_16</strain>
    </source>
</reference>
<evidence type="ECO:0000313" key="3">
    <source>
        <dbReference type="Proteomes" id="UP000231343"/>
    </source>
</evidence>
<gene>
    <name evidence="2" type="ORF">COT42_00185</name>
</gene>
<dbReference type="Proteomes" id="UP000231343">
    <property type="component" value="Unassembled WGS sequence"/>
</dbReference>
<comment type="caution">
    <text evidence="2">The sequence shown here is derived from an EMBL/GenBank/DDBJ whole genome shotgun (WGS) entry which is preliminary data.</text>
</comment>
<dbReference type="EMBL" id="PEYM01000002">
    <property type="protein sequence ID" value="PIS31798.1"/>
    <property type="molecule type" value="Genomic_DNA"/>
</dbReference>
<dbReference type="PANTHER" id="PTHR39517">
    <property type="entry name" value="SLL0192 PROTEIN"/>
    <property type="match status" value="1"/>
</dbReference>
<keyword evidence="1" id="KW-0812">Transmembrane</keyword>
<dbReference type="AlphaFoldDB" id="A0A2H0Y1Y8"/>
<name>A0A2H0Y1Y8_UNCSA</name>
<dbReference type="InterPro" id="IPR019994">
    <property type="entry name" value="Lipid-A-disac_synthase-rel_put"/>
</dbReference>
<accession>A0A2H0Y1Y8</accession>
<evidence type="ECO:0000256" key="1">
    <source>
        <dbReference type="SAM" id="Phobius"/>
    </source>
</evidence>
<sequence>MKKILLISNGHAEDLVADKLIAEFGQSCEITKLPLVNTSLPSGGFSLRNFKFLWQDIRRGLLGQTIKNILALKRLRGKIDVSIAIGDLVPIIGALIAGAPFVFVGVNKSSYYKTFGYNYTPWEKFLLKKYAIKTYVRDEETLKDLTFAKYVGNPLMDCLLPLSIKWRGVAEQSSAGVRIGFLPGTRADAKLNLKDFADIAKEIIKLKPAQVEVALITATKEKDVPAYLQNKPFEQVLEQATMIIGLSGTGNEQAAGCGIPIIAFPGRGSQYNKKFAKAQKELLGEALILIDHFDPSFIAGQVWELVKDPDRQEQMSQTGQSRMGQGRAIKQIGIDLNEIIQPR</sequence>
<dbReference type="PANTHER" id="PTHR39517:SF1">
    <property type="entry name" value="LIPID-A-DISACCHARIDE SYNTHASE"/>
    <property type="match status" value="1"/>
</dbReference>